<accession>A0A9N9Y2T2</accession>
<organism evidence="1 2">
    <name type="scientific">Clonostachys byssicola</name>
    <dbReference type="NCBI Taxonomy" id="160290"/>
    <lineage>
        <taxon>Eukaryota</taxon>
        <taxon>Fungi</taxon>
        <taxon>Dikarya</taxon>
        <taxon>Ascomycota</taxon>
        <taxon>Pezizomycotina</taxon>
        <taxon>Sordariomycetes</taxon>
        <taxon>Hypocreomycetidae</taxon>
        <taxon>Hypocreales</taxon>
        <taxon>Bionectriaceae</taxon>
        <taxon>Clonostachys</taxon>
    </lineage>
</organism>
<keyword evidence="2" id="KW-1185">Reference proteome</keyword>
<name>A0A9N9Y2T2_9HYPO</name>
<dbReference type="EMBL" id="CABFNO020001361">
    <property type="protein sequence ID" value="CAG9983300.1"/>
    <property type="molecule type" value="Genomic_DNA"/>
</dbReference>
<evidence type="ECO:0000313" key="1">
    <source>
        <dbReference type="EMBL" id="CAG9983300.1"/>
    </source>
</evidence>
<dbReference type="AlphaFoldDB" id="A0A9N9Y2T2"/>
<protein>
    <submittedName>
        <fullName evidence="1">Uncharacterized protein</fullName>
    </submittedName>
</protein>
<proteinExistence type="predicted"/>
<sequence>MGGTEAHDIGCLTAAHRTWEIGQEKGQRRKESCAICNMTDSVSSRSSAPHQMHNIGTSERLVRPRSIAW</sequence>
<comment type="caution">
    <text evidence="1">The sequence shown here is derived from an EMBL/GenBank/DDBJ whole genome shotgun (WGS) entry which is preliminary data.</text>
</comment>
<dbReference type="Proteomes" id="UP000754883">
    <property type="component" value="Unassembled WGS sequence"/>
</dbReference>
<reference evidence="1" key="1">
    <citation type="submission" date="2021-10" db="EMBL/GenBank/DDBJ databases">
        <authorList>
            <person name="Piombo E."/>
        </authorList>
    </citation>
    <scope>NUCLEOTIDE SEQUENCE</scope>
</reference>
<evidence type="ECO:0000313" key="2">
    <source>
        <dbReference type="Proteomes" id="UP000754883"/>
    </source>
</evidence>
<gene>
    <name evidence="1" type="ORF">CBYS24578_00010300</name>
</gene>